<feature type="non-terminal residue" evidence="2">
    <location>
        <position position="1"/>
    </location>
</feature>
<reference evidence="2" key="1">
    <citation type="submission" date="2022-03" db="EMBL/GenBank/DDBJ databases">
        <authorList>
            <person name="Alioto T."/>
            <person name="Alioto T."/>
            <person name="Gomez Garrido J."/>
        </authorList>
    </citation>
    <scope>NUCLEOTIDE SEQUENCE</scope>
</reference>
<proteinExistence type="predicted"/>
<organism evidence="2 3">
    <name type="scientific">Pelobates cultripes</name>
    <name type="common">Western spadefoot toad</name>
    <dbReference type="NCBI Taxonomy" id="61616"/>
    <lineage>
        <taxon>Eukaryota</taxon>
        <taxon>Metazoa</taxon>
        <taxon>Chordata</taxon>
        <taxon>Craniata</taxon>
        <taxon>Vertebrata</taxon>
        <taxon>Euteleostomi</taxon>
        <taxon>Amphibia</taxon>
        <taxon>Batrachia</taxon>
        <taxon>Anura</taxon>
        <taxon>Pelobatoidea</taxon>
        <taxon>Pelobatidae</taxon>
        <taxon>Pelobates</taxon>
    </lineage>
</organism>
<evidence type="ECO:0000313" key="2">
    <source>
        <dbReference type="EMBL" id="CAH2295257.1"/>
    </source>
</evidence>
<feature type="compositionally biased region" description="Basic and acidic residues" evidence="1">
    <location>
        <begin position="1"/>
        <end position="12"/>
    </location>
</feature>
<dbReference type="EMBL" id="OW240916">
    <property type="protein sequence ID" value="CAH2295257.1"/>
    <property type="molecule type" value="Genomic_DNA"/>
</dbReference>
<gene>
    <name evidence="2" type="ORF">PECUL_23A025421</name>
</gene>
<evidence type="ECO:0000313" key="3">
    <source>
        <dbReference type="Proteomes" id="UP001295444"/>
    </source>
</evidence>
<evidence type="ECO:0000256" key="1">
    <source>
        <dbReference type="SAM" id="MobiDB-lite"/>
    </source>
</evidence>
<dbReference type="Proteomes" id="UP001295444">
    <property type="component" value="Chromosome 05"/>
</dbReference>
<keyword evidence="3" id="KW-1185">Reference proteome</keyword>
<feature type="region of interest" description="Disordered" evidence="1">
    <location>
        <begin position="1"/>
        <end position="63"/>
    </location>
</feature>
<feature type="non-terminal residue" evidence="2">
    <location>
        <position position="63"/>
    </location>
</feature>
<feature type="compositionally biased region" description="Polar residues" evidence="1">
    <location>
        <begin position="13"/>
        <end position="39"/>
    </location>
</feature>
<accession>A0AAD1S8R6</accession>
<dbReference type="AlphaFoldDB" id="A0AAD1S8R6"/>
<sequence length="63" mass="6631">RSSSNHQDRNNHADPTTVSKGPSTNANAAGTKTKQGGNSKQKKHHTAMATVRGAHGPPTEQDE</sequence>
<name>A0AAD1S8R6_PELCU</name>
<protein>
    <submittedName>
        <fullName evidence="2">Uncharacterized protein</fullName>
    </submittedName>
</protein>